<proteinExistence type="predicted"/>
<comment type="caution">
    <text evidence="1">The sequence shown here is derived from an EMBL/GenBank/DDBJ whole genome shotgun (WGS) entry which is preliminary data.</text>
</comment>
<protein>
    <submittedName>
        <fullName evidence="1">Uncharacterized protein</fullName>
    </submittedName>
</protein>
<sequence length="415" mass="45478">MLPFHAILPALNEMVPISSAFVGDEIVKCTSGNLFKTTFGGAPFAICAAGRSGFMAFSSDFKVTVKYLEAPVQVEVPALSNGISCKVIATTTSMTLTAVALLTGSTYFPTSTTRQLKTAEILKMEPSSCKCKSKPRPCVIFHGIGGTHELEDLQDTPKDVTRMGNINDNAPCCSEVKYAILNTLNSSWLDKSLQHKFCDRALRVSETSDKEKHVVKDTVVVTHSMAGLVLSLAIATGKCSLGKGTSWVAISTPMMGSMVSDFAHDYCDKKDHAFSPGKMLEFIGQCPLPASRRNIVYQNERHASKTINEAYVKAQKAYAKNVFAAMCSDNPNGVMSQYEAIMLFTARVVPHKSPQNDALVEFQSCAIGLDESKFGKNYRSKFYKPSLNHADTAFLTHDALWDDSQKPRKWFECLL</sequence>
<dbReference type="EMBL" id="QKXF01000443">
    <property type="protein sequence ID" value="RQM11298.1"/>
    <property type="molecule type" value="Genomic_DNA"/>
</dbReference>
<dbReference type="VEuPathDB" id="FungiDB:DD237_000792"/>
<dbReference type="InterPro" id="IPR029058">
    <property type="entry name" value="AB_hydrolase_fold"/>
</dbReference>
<evidence type="ECO:0000313" key="1">
    <source>
        <dbReference type="EMBL" id="RMX69745.1"/>
    </source>
</evidence>
<dbReference type="EMBL" id="QLLG01000014">
    <property type="protein sequence ID" value="RMX69745.1"/>
    <property type="molecule type" value="Genomic_DNA"/>
</dbReference>
<keyword evidence="3" id="KW-1185">Reference proteome</keyword>
<dbReference type="PANTHER" id="PTHR22538:SF1">
    <property type="entry name" value="VWFD DOMAIN-CONTAINING PROTEIN"/>
    <property type="match status" value="1"/>
</dbReference>
<organism evidence="1 3">
    <name type="scientific">Peronospora effusa</name>
    <dbReference type="NCBI Taxonomy" id="542832"/>
    <lineage>
        <taxon>Eukaryota</taxon>
        <taxon>Sar</taxon>
        <taxon>Stramenopiles</taxon>
        <taxon>Oomycota</taxon>
        <taxon>Peronosporomycetes</taxon>
        <taxon>Peronosporales</taxon>
        <taxon>Peronosporaceae</taxon>
        <taxon>Peronospora</taxon>
    </lineage>
</organism>
<accession>A0A3M6VSB0</accession>
<dbReference type="Proteomes" id="UP000282087">
    <property type="component" value="Unassembled WGS sequence"/>
</dbReference>
<gene>
    <name evidence="2" type="ORF">DD237_000792</name>
    <name evidence="1" type="ORF">DD238_001844</name>
</gene>
<dbReference type="AlphaFoldDB" id="A0A3M6VSB0"/>
<reference evidence="3 4" key="1">
    <citation type="submission" date="2018-06" db="EMBL/GenBank/DDBJ databases">
        <title>Comparative genomics of downy mildews reveals potential adaptations to biotrophy.</title>
        <authorList>
            <person name="Fletcher K."/>
            <person name="Klosterman S.J."/>
            <person name="Derevnina L."/>
            <person name="Martin F."/>
            <person name="Koike S."/>
            <person name="Reyes Chin-Wo S."/>
            <person name="Mou B."/>
            <person name="Michelmore R."/>
        </authorList>
    </citation>
    <scope>NUCLEOTIDE SEQUENCE [LARGE SCALE GENOMIC DNA]</scope>
    <source>
        <strain evidence="2 4">R13</strain>
        <strain evidence="1 3">R14</strain>
    </source>
</reference>
<dbReference type="Proteomes" id="UP000286097">
    <property type="component" value="Unassembled WGS sequence"/>
</dbReference>
<dbReference type="PANTHER" id="PTHR22538">
    <property type="entry name" value="CILIA- AND FLAGELLA-ASSOCIATED PROTEIN 74"/>
    <property type="match status" value="1"/>
</dbReference>
<name>A0A3M6VSB0_9STRA</name>
<evidence type="ECO:0000313" key="4">
    <source>
        <dbReference type="Proteomes" id="UP000286097"/>
    </source>
</evidence>
<dbReference type="Gene3D" id="3.40.50.1820">
    <property type="entry name" value="alpha/beta hydrolase"/>
    <property type="match status" value="1"/>
</dbReference>
<evidence type="ECO:0000313" key="2">
    <source>
        <dbReference type="EMBL" id="RQM11298.1"/>
    </source>
</evidence>
<evidence type="ECO:0000313" key="3">
    <source>
        <dbReference type="Proteomes" id="UP000282087"/>
    </source>
</evidence>